<dbReference type="EMBL" id="KZ858951">
    <property type="protein sequence ID" value="RDW28619.1"/>
    <property type="molecule type" value="Genomic_DNA"/>
</dbReference>
<evidence type="ECO:0000256" key="4">
    <source>
        <dbReference type="ARBA" id="ARBA00023098"/>
    </source>
</evidence>
<name>A0A1D8N7A3_YARLL</name>
<evidence type="ECO:0000313" key="10">
    <source>
        <dbReference type="Proteomes" id="UP000182444"/>
    </source>
</evidence>
<evidence type="ECO:0000256" key="5">
    <source>
        <dbReference type="ARBA" id="ARBA00023239"/>
    </source>
</evidence>
<evidence type="ECO:0000313" key="8">
    <source>
        <dbReference type="EMBL" id="AOW01505.1"/>
    </source>
</evidence>
<dbReference type="VEuPathDB" id="FungiDB:YALI1_B14044g"/>
<protein>
    <recommendedName>
        <fullName evidence="6">Probable enoyl-CoA hydratase, mitochondrial</fullName>
        <ecNumber evidence="2">4.2.1.17</ecNumber>
    </recommendedName>
</protein>
<proteinExistence type="inferred from homology"/>
<reference evidence="8 10" key="1">
    <citation type="journal article" date="2016" name="PLoS ONE">
        <title>Sequence Assembly of Yarrowia lipolytica Strain W29/CLIB89 Shows Transposable Element Diversity.</title>
        <authorList>
            <person name="Magnan C."/>
            <person name="Yu J."/>
            <person name="Chang I."/>
            <person name="Jahn E."/>
            <person name="Kanomata Y."/>
            <person name="Wu J."/>
            <person name="Zeller M."/>
            <person name="Oakes M."/>
            <person name="Baldi P."/>
            <person name="Sandmeyer S."/>
        </authorList>
    </citation>
    <scope>NUCLEOTIDE SEQUENCE [LARGE SCALE GENOMIC DNA]</scope>
    <source>
        <strain evidence="8">CLIB89</strain>
        <strain evidence="10">CLIB89(W29)</strain>
    </source>
</reference>
<gene>
    <name evidence="9" type="ORF">B0I71DRAFT_91785</name>
    <name evidence="8" type="ORF">YALI1_B14044g</name>
</gene>
<keyword evidence="3" id="KW-0276">Fatty acid metabolism</keyword>
<dbReference type="InterPro" id="IPR018376">
    <property type="entry name" value="Enoyl-CoA_hyd/isom_CS"/>
</dbReference>
<dbReference type="FunFam" id="3.90.226.10:FF:000019">
    <property type="entry name" value="Enoyl-CoA hydratase, mitochondrial"/>
    <property type="match status" value="1"/>
</dbReference>
<dbReference type="VEuPathDB" id="FungiDB:YALI0_B10406g"/>
<dbReference type="EMBL" id="CP017554">
    <property type="protein sequence ID" value="AOW01505.1"/>
    <property type="molecule type" value="Genomic_DNA"/>
</dbReference>
<evidence type="ECO:0000256" key="7">
    <source>
        <dbReference type="RuleBase" id="RU003707"/>
    </source>
</evidence>
<dbReference type="PANTHER" id="PTHR11941">
    <property type="entry name" value="ENOYL-COA HYDRATASE-RELATED"/>
    <property type="match status" value="1"/>
</dbReference>
<dbReference type="PROSITE" id="PS00166">
    <property type="entry name" value="ENOYL_COA_HYDRATASE"/>
    <property type="match status" value="1"/>
</dbReference>
<dbReference type="PANTHER" id="PTHR11941:SF54">
    <property type="entry name" value="ENOYL-COA HYDRATASE, MITOCHONDRIAL"/>
    <property type="match status" value="1"/>
</dbReference>
<evidence type="ECO:0000256" key="2">
    <source>
        <dbReference type="ARBA" id="ARBA00012076"/>
    </source>
</evidence>
<evidence type="ECO:0000256" key="3">
    <source>
        <dbReference type="ARBA" id="ARBA00022832"/>
    </source>
</evidence>
<dbReference type="GeneID" id="2906871"/>
<dbReference type="InterPro" id="IPR014748">
    <property type="entry name" value="Enoyl-CoA_hydra_C"/>
</dbReference>
<dbReference type="InterPro" id="IPR001753">
    <property type="entry name" value="Enoyl-CoA_hydra/iso"/>
</dbReference>
<accession>A0A1D8N7A3</accession>
<reference evidence="9 11" key="2">
    <citation type="submission" date="2018-07" db="EMBL/GenBank/DDBJ databases">
        <title>Draft Genome Assemblies for Five Robust Yarrowia lipolytica Strains Exhibiting High Lipid Production and Pentose Sugar Utilization and Sugar Alcohol Secretion from Undetoxified Lignocellulosic Biomass Hydrolysates.</title>
        <authorList>
            <consortium name="DOE Joint Genome Institute"/>
            <person name="Walker C."/>
            <person name="Ryu S."/>
            <person name="Na H."/>
            <person name="Zane M."/>
            <person name="LaButti K."/>
            <person name="Lipzen A."/>
            <person name="Haridas S."/>
            <person name="Barry K."/>
            <person name="Grigoriev I.V."/>
            <person name="Quarterman J."/>
            <person name="Slininger P."/>
            <person name="Dien B."/>
            <person name="Trinh C.T."/>
        </authorList>
    </citation>
    <scope>NUCLEOTIDE SEQUENCE [LARGE SCALE GENOMIC DNA]</scope>
    <source>
        <strain evidence="9 11">YB392</strain>
    </source>
</reference>
<dbReference type="CDD" id="cd06558">
    <property type="entry name" value="crotonase-like"/>
    <property type="match status" value="1"/>
</dbReference>
<organism evidence="8 10">
    <name type="scientific">Yarrowia lipolytica</name>
    <name type="common">Candida lipolytica</name>
    <dbReference type="NCBI Taxonomy" id="4952"/>
    <lineage>
        <taxon>Eukaryota</taxon>
        <taxon>Fungi</taxon>
        <taxon>Dikarya</taxon>
        <taxon>Ascomycota</taxon>
        <taxon>Saccharomycotina</taxon>
        <taxon>Dipodascomycetes</taxon>
        <taxon>Dipodascales</taxon>
        <taxon>Dipodascales incertae sedis</taxon>
        <taxon>Yarrowia</taxon>
    </lineage>
</organism>
<dbReference type="AlphaFoldDB" id="A0A1D8N7A3"/>
<dbReference type="EC" id="4.2.1.17" evidence="2"/>
<sequence>MRSLYINVPGLFPSTSLARETVHHRTEMLRTIRSSSRLGVRAMSTAATRRAAQIGFHTRVPTVVTKAPTLRMQTTPFSSSAPAQTFGDKKYEHILTSTPVPKVALVTLNRPKALNALCTPLIKELNEALQAADADPTIGAIVLTGSEKSFAAGADIKEMKDKTVTSVLNENFIEEWGNMANIKKPIIAAVNGFALGGGCELAMMADIIYAGAKAKFGQPEIKLGVIPGAGGTQRLTRAIGLYRANHYILTGEMFTAQQAADWGLAAKVYEPAQLVDESVKAAAQIASYGQLAVQAAKASVHQSAEVGLRAGLEFERVRFHGLFGTHDQKEGMAAFAEKREPNFKNE</sequence>
<dbReference type="OMA" id="FCDARED"/>
<dbReference type="Gene3D" id="3.90.226.10">
    <property type="entry name" value="2-enoyl-CoA Hydratase, Chain A, domain 1"/>
    <property type="match status" value="1"/>
</dbReference>
<dbReference type="InterPro" id="IPR029045">
    <property type="entry name" value="ClpP/crotonase-like_dom_sf"/>
</dbReference>
<dbReference type="KEGG" id="yli:2906871"/>
<keyword evidence="4" id="KW-0443">Lipid metabolism</keyword>
<dbReference type="FunFam" id="1.10.12.10:FF:000001">
    <property type="entry name" value="Probable enoyl-CoA hydratase, mitochondrial"/>
    <property type="match status" value="1"/>
</dbReference>
<dbReference type="Proteomes" id="UP000182444">
    <property type="component" value="Chromosome 1B"/>
</dbReference>
<evidence type="ECO:0000256" key="1">
    <source>
        <dbReference type="ARBA" id="ARBA00005254"/>
    </source>
</evidence>
<evidence type="ECO:0000313" key="11">
    <source>
        <dbReference type="Proteomes" id="UP000256601"/>
    </source>
</evidence>
<dbReference type="Pfam" id="PF00378">
    <property type="entry name" value="ECH_1"/>
    <property type="match status" value="1"/>
</dbReference>
<evidence type="ECO:0000313" key="9">
    <source>
        <dbReference type="EMBL" id="RDW28619.1"/>
    </source>
</evidence>
<dbReference type="GO" id="GO:0006635">
    <property type="term" value="P:fatty acid beta-oxidation"/>
    <property type="evidence" value="ECO:0007669"/>
    <property type="project" value="TreeGrafter"/>
</dbReference>
<comment type="similarity">
    <text evidence="1 7">Belongs to the enoyl-CoA hydratase/isomerase family.</text>
</comment>
<dbReference type="Gene3D" id="1.10.12.10">
    <property type="entry name" value="Lyase 2-enoyl-coa Hydratase, Chain A, domain 2"/>
    <property type="match status" value="1"/>
</dbReference>
<dbReference type="SUPFAM" id="SSF52096">
    <property type="entry name" value="ClpP/crotonase"/>
    <property type="match status" value="1"/>
</dbReference>
<dbReference type="GO" id="GO:0005739">
    <property type="term" value="C:mitochondrion"/>
    <property type="evidence" value="ECO:0007669"/>
    <property type="project" value="TreeGrafter"/>
</dbReference>
<evidence type="ECO:0000256" key="6">
    <source>
        <dbReference type="ARBA" id="ARBA00073937"/>
    </source>
</evidence>
<dbReference type="eggNOG" id="KOG1680">
    <property type="taxonomic scope" value="Eukaryota"/>
</dbReference>
<keyword evidence="5" id="KW-0456">Lyase</keyword>
<dbReference type="Proteomes" id="UP000256601">
    <property type="component" value="Unassembled WGS sequence"/>
</dbReference>
<dbReference type="GO" id="GO:0004300">
    <property type="term" value="F:enoyl-CoA hydratase activity"/>
    <property type="evidence" value="ECO:0007669"/>
    <property type="project" value="UniProtKB-EC"/>
</dbReference>